<sequence>MSSSTVCRTTRQPKGTSDIYENSNLPKSNSHSPWIQFPSNIVNLAAALKRTVISSSTSSASSSSSSIQNNLLSTNNNNNVQTSKGSRFKKSNILKIKSANPLRYPSSTNDNNILKKITSDSRKRSQSLTNNGVNKPKLEIPTSIKESSTNERKDSSCNNCGTVMQQTAGHLKASSKEGSSTTTPTTPTPTTISTTTNGGRRNSTQGQILNPLARSRIKHCLRNAPPKFGHLIMRRMCQQRPEIRNFIQNLSEDRVNELSNSVAEFLFSTVENIDDLPKIQKLSTEFGESYVQYVYSGFRPEFFSQIADTYIAESLKLDGGGMHKRCEALLAWSQFMQLIFTNVRDGYYGKLRAQRRSSLPANKLYTTKVG</sequence>
<dbReference type="GO" id="GO:0020037">
    <property type="term" value="F:heme binding"/>
    <property type="evidence" value="ECO:0007669"/>
    <property type="project" value="InterPro"/>
</dbReference>
<feature type="compositionally biased region" description="Low complexity" evidence="1">
    <location>
        <begin position="57"/>
        <end position="83"/>
    </location>
</feature>
<dbReference type="Gene3D" id="1.10.490.10">
    <property type="entry name" value="Globins"/>
    <property type="match status" value="1"/>
</dbReference>
<evidence type="ECO:0000313" key="3">
    <source>
        <dbReference type="Proteomes" id="UP000035682"/>
    </source>
</evidence>
<feature type="region of interest" description="Disordered" evidence="1">
    <location>
        <begin position="57"/>
        <end position="206"/>
    </location>
</feature>
<protein>
    <submittedName>
        <fullName evidence="2 4">Globin-like domain and Globin, structural domain-containing protein</fullName>
    </submittedName>
</protein>
<feature type="compositionally biased region" description="Low complexity" evidence="1">
    <location>
        <begin position="179"/>
        <end position="196"/>
    </location>
</feature>
<feature type="compositionally biased region" description="Polar residues" evidence="1">
    <location>
        <begin position="156"/>
        <end position="168"/>
    </location>
</feature>
<keyword evidence="3" id="KW-1185">Reference proteome</keyword>
<accession>A0A090MXB2</accession>
<feature type="region of interest" description="Disordered" evidence="1">
    <location>
        <begin position="1"/>
        <end position="32"/>
    </location>
</feature>
<dbReference type="WBParaSite" id="SRAE_1000338200.1">
    <property type="protein sequence ID" value="SRAE_1000338200.1"/>
    <property type="gene ID" value="WBGene00259999"/>
</dbReference>
<dbReference type="GeneID" id="36377494"/>
<dbReference type="CTD" id="36377494"/>
<gene>
    <name evidence="2 4 5" type="ORF">SRAE_1000338200</name>
</gene>
<evidence type="ECO:0000313" key="4">
    <source>
        <dbReference type="WBParaSite" id="SRAE_1000338200.1"/>
    </source>
</evidence>
<feature type="compositionally biased region" description="Polar residues" evidence="1">
    <location>
        <begin position="197"/>
        <end position="206"/>
    </location>
</feature>
<proteinExistence type="predicted"/>
<dbReference type="Proteomes" id="UP000035682">
    <property type="component" value="Unplaced"/>
</dbReference>
<organism evidence="2">
    <name type="scientific">Strongyloides ratti</name>
    <name type="common">Parasitic roundworm</name>
    <dbReference type="NCBI Taxonomy" id="34506"/>
    <lineage>
        <taxon>Eukaryota</taxon>
        <taxon>Metazoa</taxon>
        <taxon>Ecdysozoa</taxon>
        <taxon>Nematoda</taxon>
        <taxon>Chromadorea</taxon>
        <taxon>Rhabditida</taxon>
        <taxon>Tylenchina</taxon>
        <taxon>Panagrolaimomorpha</taxon>
        <taxon>Strongyloidoidea</taxon>
        <taxon>Strongyloididae</taxon>
        <taxon>Strongyloides</taxon>
    </lineage>
</organism>
<dbReference type="EMBL" id="LN609528">
    <property type="protein sequence ID" value="CEF65129.1"/>
    <property type="molecule type" value="Genomic_DNA"/>
</dbReference>
<evidence type="ECO:0000313" key="2">
    <source>
        <dbReference type="EMBL" id="CEF65129.1"/>
    </source>
</evidence>
<dbReference type="RefSeq" id="XP_024504330.1">
    <property type="nucleotide sequence ID" value="XM_024650565.1"/>
</dbReference>
<dbReference type="OrthoDB" id="5843513at2759"/>
<reference evidence="4" key="2">
    <citation type="submission" date="2020-12" db="UniProtKB">
        <authorList>
            <consortium name="WormBaseParasite"/>
        </authorList>
    </citation>
    <scope>IDENTIFICATION</scope>
</reference>
<evidence type="ECO:0000313" key="5">
    <source>
        <dbReference type="WormBase" id="SRAE_1000338200"/>
    </source>
</evidence>
<dbReference type="GO" id="GO:0019825">
    <property type="term" value="F:oxygen binding"/>
    <property type="evidence" value="ECO:0007669"/>
    <property type="project" value="InterPro"/>
</dbReference>
<dbReference type="InterPro" id="IPR044399">
    <property type="entry name" value="Mb-like_M"/>
</dbReference>
<dbReference type="InterPro" id="IPR009050">
    <property type="entry name" value="Globin-like_sf"/>
</dbReference>
<dbReference type="WormBase" id="SRAE_1000338200">
    <property type="protein sequence ID" value="SRP09845"/>
    <property type="gene ID" value="WBGene00259999"/>
</dbReference>
<evidence type="ECO:0000256" key="1">
    <source>
        <dbReference type="SAM" id="MobiDB-lite"/>
    </source>
</evidence>
<reference evidence="2 3" key="1">
    <citation type="submission" date="2014-09" db="EMBL/GenBank/DDBJ databases">
        <authorList>
            <person name="Martin A.A."/>
        </authorList>
    </citation>
    <scope>NUCLEOTIDE SEQUENCE</scope>
    <source>
        <strain evidence="3">ED321</strain>
        <strain evidence="2">ED321 Heterogonic</strain>
    </source>
</reference>
<dbReference type="SUPFAM" id="SSF46458">
    <property type="entry name" value="Globin-like"/>
    <property type="match status" value="1"/>
</dbReference>
<dbReference type="AlphaFoldDB" id="A0A090MXB2"/>
<dbReference type="CDD" id="cd01040">
    <property type="entry name" value="Mb-like"/>
    <property type="match status" value="1"/>
</dbReference>
<name>A0A090MXB2_STRRB</name>
<dbReference type="OMA" id="EDRENWK"/>
<dbReference type="InterPro" id="IPR012292">
    <property type="entry name" value="Globin/Proto"/>
</dbReference>